<evidence type="ECO:0000256" key="2">
    <source>
        <dbReference type="ARBA" id="ARBA00021980"/>
    </source>
</evidence>
<dbReference type="SUPFAM" id="SSF53167">
    <property type="entry name" value="Purine and uridine phosphorylases"/>
    <property type="match status" value="1"/>
</dbReference>
<dbReference type="PANTHER" id="PTHR43691">
    <property type="entry name" value="URIDINE PHOSPHORYLASE"/>
    <property type="match status" value="1"/>
</dbReference>
<keyword evidence="6" id="KW-1185">Reference proteome</keyword>
<accession>A0A0R2A7G4</accession>
<sequence>MLIKNEWPILEYDTSQQAVLAPNHEQLDLKLPKLAVFAFLGSQIEAYAAKHQVKQVAEFVSATKTYPIFVIERAGQQICLVQAPVGAPAATQLLDWLIAYGVSQVISTGSCGCLVALPENTWLLPKKALRAEGTSYHYLAPSRFVELNLKALAALKRALTRQGTDYQVVTTWTTDGFYRETKELVAYRKAEGCQVVEMECAALAACAQMRGVIWGMLLYTADSLADVSHHDSRSWGELAAESALELSLAAVLELGDENQLPLTKVRGL</sequence>
<dbReference type="AlphaFoldDB" id="A0A0R2A7G4"/>
<proteinExistence type="predicted"/>
<evidence type="ECO:0000256" key="1">
    <source>
        <dbReference type="ARBA" id="ARBA00011888"/>
    </source>
</evidence>
<reference evidence="5 6" key="1">
    <citation type="journal article" date="2015" name="Genome Announc.">
        <title>Expanding the biotechnology potential of lactobacilli through comparative genomics of 213 strains and associated genera.</title>
        <authorList>
            <person name="Sun Z."/>
            <person name="Harris H.M."/>
            <person name="McCann A."/>
            <person name="Guo C."/>
            <person name="Argimon S."/>
            <person name="Zhang W."/>
            <person name="Yang X."/>
            <person name="Jeffery I.B."/>
            <person name="Cooney J.C."/>
            <person name="Kagawa T.F."/>
            <person name="Liu W."/>
            <person name="Song Y."/>
            <person name="Salvetti E."/>
            <person name="Wrobel A."/>
            <person name="Rasinkangas P."/>
            <person name="Parkhill J."/>
            <person name="Rea M.C."/>
            <person name="O'Sullivan O."/>
            <person name="Ritari J."/>
            <person name="Douillard F.P."/>
            <person name="Paul Ross R."/>
            <person name="Yang R."/>
            <person name="Briner A.E."/>
            <person name="Felis G.E."/>
            <person name="de Vos W.M."/>
            <person name="Barrangou R."/>
            <person name="Klaenhammer T.R."/>
            <person name="Caufield P.W."/>
            <person name="Cui Y."/>
            <person name="Zhang H."/>
            <person name="O'Toole P.W."/>
        </authorList>
    </citation>
    <scope>NUCLEOTIDE SEQUENCE [LARGE SCALE GENOMIC DNA]</scope>
    <source>
        <strain evidence="5 6">DSM 20509</strain>
    </source>
</reference>
<dbReference type="Gene3D" id="3.40.50.1580">
    <property type="entry name" value="Nucleoside phosphorylase domain"/>
    <property type="match status" value="1"/>
</dbReference>
<dbReference type="GO" id="GO:0004850">
    <property type="term" value="F:uridine phosphorylase activity"/>
    <property type="evidence" value="ECO:0007669"/>
    <property type="project" value="UniProtKB-EC"/>
</dbReference>
<dbReference type="GO" id="GO:0006152">
    <property type="term" value="P:purine nucleoside catabolic process"/>
    <property type="evidence" value="ECO:0007669"/>
    <property type="project" value="TreeGrafter"/>
</dbReference>
<dbReference type="InterPro" id="IPR000845">
    <property type="entry name" value="Nucleoside_phosphorylase_d"/>
</dbReference>
<dbReference type="PANTHER" id="PTHR43691:SF11">
    <property type="entry name" value="FI09636P-RELATED"/>
    <property type="match status" value="1"/>
</dbReference>
<evidence type="ECO:0000259" key="4">
    <source>
        <dbReference type="Pfam" id="PF01048"/>
    </source>
</evidence>
<dbReference type="PATRIC" id="fig|1423718.3.peg.564"/>
<name>A0A0R2A7G4_9LACO</name>
<dbReference type="InterPro" id="IPR035994">
    <property type="entry name" value="Nucleoside_phosphorylase_sf"/>
</dbReference>
<dbReference type="GO" id="GO:0004731">
    <property type="term" value="F:purine-nucleoside phosphorylase activity"/>
    <property type="evidence" value="ECO:0007669"/>
    <property type="project" value="TreeGrafter"/>
</dbReference>
<evidence type="ECO:0000313" key="5">
    <source>
        <dbReference type="EMBL" id="KRM63393.1"/>
    </source>
</evidence>
<dbReference type="EC" id="2.4.2.3" evidence="1"/>
<dbReference type="CDD" id="cd09007">
    <property type="entry name" value="NP-I_spr0068"/>
    <property type="match status" value="1"/>
</dbReference>
<dbReference type="EMBL" id="AYYP01000062">
    <property type="protein sequence ID" value="KRM63393.1"/>
    <property type="molecule type" value="Genomic_DNA"/>
</dbReference>
<evidence type="ECO:0000256" key="3">
    <source>
        <dbReference type="ARBA" id="ARBA00048447"/>
    </source>
</evidence>
<comment type="catalytic activity">
    <reaction evidence="3">
        <text>uridine + phosphate = alpha-D-ribose 1-phosphate + uracil</text>
        <dbReference type="Rhea" id="RHEA:24388"/>
        <dbReference type="ChEBI" id="CHEBI:16704"/>
        <dbReference type="ChEBI" id="CHEBI:17568"/>
        <dbReference type="ChEBI" id="CHEBI:43474"/>
        <dbReference type="ChEBI" id="CHEBI:57720"/>
        <dbReference type="EC" id="2.4.2.3"/>
    </reaction>
</comment>
<dbReference type="GO" id="GO:0005829">
    <property type="term" value="C:cytosol"/>
    <property type="evidence" value="ECO:0007669"/>
    <property type="project" value="TreeGrafter"/>
</dbReference>
<gene>
    <name evidence="5" type="ORF">FC14_GL000545</name>
</gene>
<organism evidence="5 6">
    <name type="scientific">Ligilactobacillus agilis DSM 20509</name>
    <dbReference type="NCBI Taxonomy" id="1423718"/>
    <lineage>
        <taxon>Bacteria</taxon>
        <taxon>Bacillati</taxon>
        <taxon>Bacillota</taxon>
        <taxon>Bacilli</taxon>
        <taxon>Lactobacillales</taxon>
        <taxon>Lactobacillaceae</taxon>
        <taxon>Ligilactobacillus</taxon>
    </lineage>
</organism>
<evidence type="ECO:0000313" key="6">
    <source>
        <dbReference type="Proteomes" id="UP000051008"/>
    </source>
</evidence>
<dbReference type="Pfam" id="PF01048">
    <property type="entry name" value="PNP_UDP_1"/>
    <property type="match status" value="1"/>
</dbReference>
<dbReference type="RefSeq" id="WP_056977218.1">
    <property type="nucleotide sequence ID" value="NZ_AYYP01000062.1"/>
</dbReference>
<comment type="caution">
    <text evidence="5">The sequence shown here is derived from an EMBL/GenBank/DDBJ whole genome shotgun (WGS) entry which is preliminary data.</text>
</comment>
<dbReference type="Proteomes" id="UP000051008">
    <property type="component" value="Unassembled WGS sequence"/>
</dbReference>
<dbReference type="OrthoDB" id="7945729at2"/>
<protein>
    <recommendedName>
        <fullName evidence="2">Uridine phosphorylase</fullName>
        <ecNumber evidence="1">2.4.2.3</ecNumber>
    </recommendedName>
</protein>
<feature type="domain" description="Nucleoside phosphorylase" evidence="4">
    <location>
        <begin position="34"/>
        <end position="249"/>
    </location>
</feature>